<evidence type="ECO:0000313" key="10">
    <source>
        <dbReference type="EMBL" id="OGZ10587.1"/>
    </source>
</evidence>
<feature type="transmembrane region" description="Helical" evidence="7">
    <location>
        <begin position="144"/>
        <end position="166"/>
    </location>
</feature>
<name>A0A1G2DAD2_9BACT</name>
<accession>A0A1G2DAD2</accession>
<evidence type="ECO:0000256" key="7">
    <source>
        <dbReference type="SAM" id="Phobius"/>
    </source>
</evidence>
<keyword evidence="6 7" id="KW-0472">Membrane</keyword>
<dbReference type="Proteomes" id="UP000178099">
    <property type="component" value="Unassembled WGS sequence"/>
</dbReference>
<comment type="caution">
    <text evidence="10">The sequence shown here is derived from an EMBL/GenBank/DDBJ whole genome shotgun (WGS) entry which is preliminary data.</text>
</comment>
<evidence type="ECO:0000256" key="5">
    <source>
        <dbReference type="ARBA" id="ARBA00022989"/>
    </source>
</evidence>
<dbReference type="GO" id="GO:0006465">
    <property type="term" value="P:signal peptide processing"/>
    <property type="evidence" value="ECO:0007669"/>
    <property type="project" value="TreeGrafter"/>
</dbReference>
<dbReference type="InterPro" id="IPR000045">
    <property type="entry name" value="Prepilin_IV_endopep_pep"/>
</dbReference>
<organism evidence="10 11">
    <name type="scientific">Candidatus Lloydbacteria bacterium RIFCSPHIGHO2_02_FULL_51_22</name>
    <dbReference type="NCBI Taxonomy" id="1798663"/>
    <lineage>
        <taxon>Bacteria</taxon>
        <taxon>Candidatus Lloydiibacteriota</taxon>
    </lineage>
</organism>
<dbReference type="InterPro" id="IPR010627">
    <property type="entry name" value="Prepilin_pept_A24_N"/>
</dbReference>
<dbReference type="GO" id="GO:0004190">
    <property type="term" value="F:aspartic-type endopeptidase activity"/>
    <property type="evidence" value="ECO:0007669"/>
    <property type="project" value="InterPro"/>
</dbReference>
<reference evidence="10 11" key="1">
    <citation type="journal article" date="2016" name="Nat. Commun.">
        <title>Thousands of microbial genomes shed light on interconnected biogeochemical processes in an aquifer system.</title>
        <authorList>
            <person name="Anantharaman K."/>
            <person name="Brown C.T."/>
            <person name="Hug L.A."/>
            <person name="Sharon I."/>
            <person name="Castelle C.J."/>
            <person name="Probst A.J."/>
            <person name="Thomas B.C."/>
            <person name="Singh A."/>
            <person name="Wilkins M.J."/>
            <person name="Karaoz U."/>
            <person name="Brodie E.L."/>
            <person name="Williams K.H."/>
            <person name="Hubbard S.S."/>
            <person name="Banfield J.F."/>
        </authorList>
    </citation>
    <scope>NUCLEOTIDE SEQUENCE [LARGE SCALE GENOMIC DNA]</scope>
</reference>
<evidence type="ECO:0000259" key="8">
    <source>
        <dbReference type="Pfam" id="PF01478"/>
    </source>
</evidence>
<dbReference type="InterPro" id="IPR050882">
    <property type="entry name" value="Prepilin_peptidase/N-MTase"/>
</dbReference>
<dbReference type="PANTHER" id="PTHR30487:SF0">
    <property type="entry name" value="PREPILIN LEADER PEPTIDASE_N-METHYLTRANSFERASE-RELATED"/>
    <property type="match status" value="1"/>
</dbReference>
<keyword evidence="3" id="KW-1003">Cell membrane</keyword>
<evidence type="ECO:0000256" key="4">
    <source>
        <dbReference type="ARBA" id="ARBA00022692"/>
    </source>
</evidence>
<comment type="similarity">
    <text evidence="2">Belongs to the peptidase A24 family.</text>
</comment>
<feature type="domain" description="Prepilin type IV endopeptidase peptidase" evidence="8">
    <location>
        <begin position="121"/>
        <end position="229"/>
    </location>
</feature>
<evidence type="ECO:0000313" key="11">
    <source>
        <dbReference type="Proteomes" id="UP000178099"/>
    </source>
</evidence>
<dbReference type="Gene3D" id="1.20.120.1220">
    <property type="match status" value="1"/>
</dbReference>
<keyword evidence="5 7" id="KW-1133">Transmembrane helix</keyword>
<evidence type="ECO:0000259" key="9">
    <source>
        <dbReference type="Pfam" id="PF06750"/>
    </source>
</evidence>
<feature type="transmembrane region" description="Helical" evidence="7">
    <location>
        <begin position="112"/>
        <end position="132"/>
    </location>
</feature>
<feature type="transmembrane region" description="Helical" evidence="7">
    <location>
        <begin position="172"/>
        <end position="189"/>
    </location>
</feature>
<dbReference type="GO" id="GO:0005886">
    <property type="term" value="C:plasma membrane"/>
    <property type="evidence" value="ECO:0007669"/>
    <property type="project" value="UniProtKB-SubCell"/>
</dbReference>
<feature type="transmembrane region" description="Helical" evidence="7">
    <location>
        <begin position="201"/>
        <end position="234"/>
    </location>
</feature>
<evidence type="ECO:0000256" key="3">
    <source>
        <dbReference type="ARBA" id="ARBA00022475"/>
    </source>
</evidence>
<dbReference type="Pfam" id="PF01478">
    <property type="entry name" value="Peptidase_A24"/>
    <property type="match status" value="1"/>
</dbReference>
<comment type="subcellular location">
    <subcellularLocation>
        <location evidence="1">Cell membrane</location>
        <topology evidence="1">Multi-pass membrane protein</topology>
    </subcellularLocation>
</comment>
<evidence type="ECO:0000256" key="1">
    <source>
        <dbReference type="ARBA" id="ARBA00004651"/>
    </source>
</evidence>
<feature type="transmembrane region" description="Helical" evidence="7">
    <location>
        <begin position="254"/>
        <end position="275"/>
    </location>
</feature>
<evidence type="ECO:0000256" key="6">
    <source>
        <dbReference type="ARBA" id="ARBA00023136"/>
    </source>
</evidence>
<feature type="transmembrane region" description="Helical" evidence="7">
    <location>
        <begin position="73"/>
        <end position="92"/>
    </location>
</feature>
<proteinExistence type="inferred from homology"/>
<evidence type="ECO:0000256" key="2">
    <source>
        <dbReference type="ARBA" id="ARBA00005801"/>
    </source>
</evidence>
<gene>
    <name evidence="10" type="ORF">A3D67_01890</name>
</gene>
<evidence type="ECO:0008006" key="12">
    <source>
        <dbReference type="Google" id="ProtNLM"/>
    </source>
</evidence>
<dbReference type="AlphaFoldDB" id="A0A1G2DAD2"/>
<dbReference type="EMBL" id="MHLN01000036">
    <property type="protein sequence ID" value="OGZ10587.1"/>
    <property type="molecule type" value="Genomic_DNA"/>
</dbReference>
<protein>
    <recommendedName>
        <fullName evidence="12">Prepilin peptidase</fullName>
    </recommendedName>
</protein>
<feature type="domain" description="Prepilin peptidase A24 N-terminal" evidence="9">
    <location>
        <begin position="12"/>
        <end position="91"/>
    </location>
</feature>
<dbReference type="PANTHER" id="PTHR30487">
    <property type="entry name" value="TYPE 4 PREPILIN-LIKE PROTEINS LEADER PEPTIDE-PROCESSING ENZYME"/>
    <property type="match status" value="1"/>
</dbReference>
<feature type="transmembrane region" description="Helical" evidence="7">
    <location>
        <begin position="6"/>
        <end position="25"/>
    </location>
</feature>
<keyword evidence="4 7" id="KW-0812">Transmembrane</keyword>
<sequence length="283" mass="31400">MYALTFFFVFALGAVIGSFLNVVILRTGTGLGLLRGSFCFTCRAVLRFYELVPIFSFLALRGRCRSCRAKIHFQYPLVETLAGLLFLGVWLREMGGATLFDLFLQAGAYERILPHLVLLWTIVSILLAIAVYDIRHKIIPNAFVYTFIALSFLSLFGLWALGFGLWIPLEHLIAGVTFFILFAALWFVSRGTWMGLGDAKLAAGIGLFLGISSGGAALVLSFWSGALLSVALLFLKRFHTLFGGLKNLTIKSEIPFAPFLIFGTFLAYFLQISFWDIASIFAL</sequence>
<dbReference type="Pfam" id="PF06750">
    <property type="entry name" value="A24_N_bact"/>
    <property type="match status" value="1"/>
</dbReference>